<reference evidence="1" key="1">
    <citation type="journal article" date="2015" name="Nature">
        <title>Complex archaea that bridge the gap between prokaryotes and eukaryotes.</title>
        <authorList>
            <person name="Spang A."/>
            <person name="Saw J.H."/>
            <person name="Jorgensen S.L."/>
            <person name="Zaremba-Niedzwiedzka K."/>
            <person name="Martijn J."/>
            <person name="Lind A.E."/>
            <person name="van Eijk R."/>
            <person name="Schleper C."/>
            <person name="Guy L."/>
            <person name="Ettema T.J."/>
        </authorList>
    </citation>
    <scope>NUCLEOTIDE SEQUENCE</scope>
</reference>
<dbReference type="AlphaFoldDB" id="A0A0F9ULU5"/>
<protein>
    <submittedName>
        <fullName evidence="1">Uncharacterized protein</fullName>
    </submittedName>
</protein>
<name>A0A0F9ULU5_9ZZZZ</name>
<gene>
    <name evidence="1" type="ORF">LCGC14_0250000</name>
</gene>
<evidence type="ECO:0000313" key="1">
    <source>
        <dbReference type="EMBL" id="KKN88437.1"/>
    </source>
</evidence>
<proteinExistence type="predicted"/>
<comment type="caution">
    <text evidence="1">The sequence shown here is derived from an EMBL/GenBank/DDBJ whole genome shotgun (WGS) entry which is preliminary data.</text>
</comment>
<dbReference type="EMBL" id="LAZR01000129">
    <property type="protein sequence ID" value="KKN88437.1"/>
    <property type="molecule type" value="Genomic_DNA"/>
</dbReference>
<sequence>MAHTKIFLNLEDLRKLLGGQVIELHGVLPKVLIELEPNAQEHIECIEGVGRIEVYPKEIDESDCKCGVCSDCANMNAN</sequence>
<accession>A0A0F9ULU5</accession>
<organism evidence="1">
    <name type="scientific">marine sediment metagenome</name>
    <dbReference type="NCBI Taxonomy" id="412755"/>
    <lineage>
        <taxon>unclassified sequences</taxon>
        <taxon>metagenomes</taxon>
        <taxon>ecological metagenomes</taxon>
    </lineage>
</organism>